<feature type="domain" description="AB hydrolase-1" evidence="2">
    <location>
        <begin position="26"/>
        <end position="258"/>
    </location>
</feature>
<dbReference type="AlphaFoldDB" id="A0A6J7JEL5"/>
<dbReference type="InterPro" id="IPR000639">
    <property type="entry name" value="Epox_hydrolase-like"/>
</dbReference>
<organism evidence="3">
    <name type="scientific">freshwater metagenome</name>
    <dbReference type="NCBI Taxonomy" id="449393"/>
    <lineage>
        <taxon>unclassified sequences</taxon>
        <taxon>metagenomes</taxon>
        <taxon>ecological metagenomes</taxon>
    </lineage>
</organism>
<keyword evidence="1" id="KW-0378">Hydrolase</keyword>
<dbReference type="Gene3D" id="3.40.50.1820">
    <property type="entry name" value="alpha/beta hydrolase"/>
    <property type="match status" value="1"/>
</dbReference>
<evidence type="ECO:0000256" key="1">
    <source>
        <dbReference type="ARBA" id="ARBA00022801"/>
    </source>
</evidence>
<gene>
    <name evidence="3" type="ORF">UFOPK3773_00865</name>
</gene>
<dbReference type="PANTHER" id="PTHR43798">
    <property type="entry name" value="MONOACYLGLYCEROL LIPASE"/>
    <property type="match status" value="1"/>
</dbReference>
<dbReference type="GO" id="GO:0016020">
    <property type="term" value="C:membrane"/>
    <property type="evidence" value="ECO:0007669"/>
    <property type="project" value="TreeGrafter"/>
</dbReference>
<name>A0A6J7JEL5_9ZZZZ</name>
<dbReference type="PRINTS" id="PR00111">
    <property type="entry name" value="ABHYDROLASE"/>
</dbReference>
<dbReference type="InterPro" id="IPR029058">
    <property type="entry name" value="AB_hydrolase_fold"/>
</dbReference>
<protein>
    <submittedName>
        <fullName evidence="3">Unannotated protein</fullName>
    </submittedName>
</protein>
<proteinExistence type="predicted"/>
<dbReference type="InterPro" id="IPR000073">
    <property type="entry name" value="AB_hydrolase_1"/>
</dbReference>
<evidence type="ECO:0000259" key="2">
    <source>
        <dbReference type="Pfam" id="PF00561"/>
    </source>
</evidence>
<sequence length="271" mass="29464">MGAAPGRLLDVMGVATHVIEAGAGEAVLLLHGSGPGVSAEANWRLAMPPLAETFRVIAPDLLGFGQTGAPSDGRYSMDSWVAHVVALLDALGVEKTHVVGNSFGGGLALRLTARHPERVNRLVLMGAVGLEFPITEGLDDVWGYEPSVAGMRRLLETFAYDPALVNDDLAEMRYRASMAPGVQERYSAMFPAPRQRWVDAMATPVDEVRAIAAETLIVHGRDDRVIPLDVSLRLAHLIDRSQLHVFGRCGHWTQIEHAEVFNRLVCDFLRS</sequence>
<dbReference type="PRINTS" id="PR00412">
    <property type="entry name" value="EPOXHYDRLASE"/>
</dbReference>
<dbReference type="PANTHER" id="PTHR43798:SF31">
    <property type="entry name" value="AB HYDROLASE SUPERFAMILY PROTEIN YCLE"/>
    <property type="match status" value="1"/>
</dbReference>
<dbReference type="GO" id="GO:0016787">
    <property type="term" value="F:hydrolase activity"/>
    <property type="evidence" value="ECO:0007669"/>
    <property type="project" value="UniProtKB-KW"/>
</dbReference>
<dbReference type="InterPro" id="IPR050266">
    <property type="entry name" value="AB_hydrolase_sf"/>
</dbReference>
<dbReference type="EMBL" id="CAFBNF010000077">
    <property type="protein sequence ID" value="CAB4941187.1"/>
    <property type="molecule type" value="Genomic_DNA"/>
</dbReference>
<dbReference type="SUPFAM" id="SSF53474">
    <property type="entry name" value="alpha/beta-Hydrolases"/>
    <property type="match status" value="1"/>
</dbReference>
<dbReference type="Pfam" id="PF00561">
    <property type="entry name" value="Abhydrolase_1"/>
    <property type="match status" value="1"/>
</dbReference>
<reference evidence="3" key="1">
    <citation type="submission" date="2020-05" db="EMBL/GenBank/DDBJ databases">
        <authorList>
            <person name="Chiriac C."/>
            <person name="Salcher M."/>
            <person name="Ghai R."/>
            <person name="Kavagutti S V."/>
        </authorList>
    </citation>
    <scope>NUCLEOTIDE SEQUENCE</scope>
</reference>
<evidence type="ECO:0000313" key="3">
    <source>
        <dbReference type="EMBL" id="CAB4941187.1"/>
    </source>
</evidence>
<accession>A0A6J7JEL5</accession>